<sequence length="181" mass="19853">MSPFLRPRSSLPLLLLLLFLNCFCFRSAVGGESPTAYEVLESYDLPIGLLPKGAIGYNLDASTGTFSAYLNGSCSFSLEGSYQLRYSPTISGRIASDHLSDLRGVSVKVLFFWVNIIEVRRLGDSLRFSVGIASADFAINNFYMCPRCGCGLNCPDDDDDDVAAGFNLRLPRLHPDAVYRS</sequence>
<evidence type="ECO:0000313" key="3">
    <source>
        <dbReference type="Proteomes" id="UP001055439"/>
    </source>
</evidence>
<dbReference type="AlphaFoldDB" id="A0A9E7FFF4"/>
<dbReference type="Proteomes" id="UP001055439">
    <property type="component" value="Chromosome 3"/>
</dbReference>
<dbReference type="InterPro" id="IPR007493">
    <property type="entry name" value="DUF538"/>
</dbReference>
<dbReference type="PANTHER" id="PTHR31676">
    <property type="entry name" value="T31J12.3 PROTEIN-RELATED"/>
    <property type="match status" value="1"/>
</dbReference>
<dbReference type="Pfam" id="PF04398">
    <property type="entry name" value="DUF538"/>
    <property type="match status" value="1"/>
</dbReference>
<reference evidence="2" key="1">
    <citation type="submission" date="2022-05" db="EMBL/GenBank/DDBJ databases">
        <title>The Musa troglodytarum L. genome provides insights into the mechanism of non-climacteric behaviour and enrichment of carotenoids.</title>
        <authorList>
            <person name="Wang J."/>
        </authorList>
    </citation>
    <scope>NUCLEOTIDE SEQUENCE</scope>
    <source>
        <tissue evidence="2">Leaf</tissue>
    </source>
</reference>
<evidence type="ECO:0000256" key="1">
    <source>
        <dbReference type="SAM" id="SignalP"/>
    </source>
</evidence>
<evidence type="ECO:0000313" key="2">
    <source>
        <dbReference type="EMBL" id="URD94226.1"/>
    </source>
</evidence>
<feature type="signal peptide" evidence="1">
    <location>
        <begin position="1"/>
        <end position="30"/>
    </location>
</feature>
<keyword evidence="1" id="KW-0732">Signal</keyword>
<gene>
    <name evidence="2" type="ORF">MUK42_00778</name>
</gene>
<dbReference type="EMBL" id="CP097505">
    <property type="protein sequence ID" value="URD94226.1"/>
    <property type="molecule type" value="Genomic_DNA"/>
</dbReference>
<feature type="chain" id="PRO_5038373837" evidence="1">
    <location>
        <begin position="31"/>
        <end position="181"/>
    </location>
</feature>
<dbReference type="OrthoDB" id="1897482at2759"/>
<protein>
    <submittedName>
        <fullName evidence="2">Uncharacterized protein</fullName>
    </submittedName>
</protein>
<accession>A0A9E7FFF4</accession>
<organism evidence="2 3">
    <name type="scientific">Musa troglodytarum</name>
    <name type="common">fe'i banana</name>
    <dbReference type="NCBI Taxonomy" id="320322"/>
    <lineage>
        <taxon>Eukaryota</taxon>
        <taxon>Viridiplantae</taxon>
        <taxon>Streptophyta</taxon>
        <taxon>Embryophyta</taxon>
        <taxon>Tracheophyta</taxon>
        <taxon>Spermatophyta</taxon>
        <taxon>Magnoliopsida</taxon>
        <taxon>Liliopsida</taxon>
        <taxon>Zingiberales</taxon>
        <taxon>Musaceae</taxon>
        <taxon>Musa</taxon>
    </lineage>
</organism>
<dbReference type="InterPro" id="IPR036758">
    <property type="entry name" value="At5g01610-like"/>
</dbReference>
<keyword evidence="3" id="KW-1185">Reference proteome</keyword>
<proteinExistence type="predicted"/>
<dbReference type="Gene3D" id="2.30.240.10">
    <property type="entry name" value="At5g01610-like"/>
    <property type="match status" value="1"/>
</dbReference>
<dbReference type="PANTHER" id="PTHR31676:SF76">
    <property type="entry name" value="OS05G0362300 PROTEIN"/>
    <property type="match status" value="1"/>
</dbReference>
<name>A0A9E7FFF4_9LILI</name>
<dbReference type="SUPFAM" id="SSF141562">
    <property type="entry name" value="At5g01610-like"/>
    <property type="match status" value="1"/>
</dbReference>